<dbReference type="KEGG" id="msl:Msil_2258"/>
<keyword evidence="3" id="KW-1185">Reference proteome</keyword>
<reference evidence="2 3" key="1">
    <citation type="journal article" date="2010" name="J. Bacteriol.">
        <title>Complete genome sequence of the aerobic facultative methanotroph Methylocella silvestris BL2.</title>
        <authorList>
            <person name="Chen Y."/>
            <person name="Crombie A."/>
            <person name="Rahman M.T."/>
            <person name="Dedysh S.N."/>
            <person name="Liesack W."/>
            <person name="Stott M.B."/>
            <person name="Alam M."/>
            <person name="Theisen A.R."/>
            <person name="Murrell J.C."/>
            <person name="Dunfield P.F."/>
        </authorList>
    </citation>
    <scope>NUCLEOTIDE SEQUENCE [LARGE SCALE GENOMIC DNA]</scope>
    <source>
        <strain evidence="3">DSM 15510 / CIP 108128 / LMG 27833 / NCIMB 13906 / BL2</strain>
    </source>
</reference>
<evidence type="ECO:0000313" key="3">
    <source>
        <dbReference type="Proteomes" id="UP000002257"/>
    </source>
</evidence>
<evidence type="ECO:0000313" key="2">
    <source>
        <dbReference type="EMBL" id="ACK51192.1"/>
    </source>
</evidence>
<keyword evidence="1" id="KW-1133">Transmembrane helix</keyword>
<feature type="transmembrane region" description="Helical" evidence="1">
    <location>
        <begin position="12"/>
        <end position="40"/>
    </location>
</feature>
<keyword evidence="1" id="KW-0472">Membrane</keyword>
<organism evidence="2 3">
    <name type="scientific">Methylocella silvestris (strain DSM 15510 / CIP 108128 / LMG 27833 / NCIMB 13906 / BL2)</name>
    <dbReference type="NCBI Taxonomy" id="395965"/>
    <lineage>
        <taxon>Bacteria</taxon>
        <taxon>Pseudomonadati</taxon>
        <taxon>Pseudomonadota</taxon>
        <taxon>Alphaproteobacteria</taxon>
        <taxon>Hyphomicrobiales</taxon>
        <taxon>Beijerinckiaceae</taxon>
        <taxon>Methylocella</taxon>
    </lineage>
</organism>
<dbReference type="Proteomes" id="UP000002257">
    <property type="component" value="Chromosome"/>
</dbReference>
<name>B8ET54_METSB</name>
<dbReference type="AlphaFoldDB" id="B8ET54"/>
<accession>B8ET54</accession>
<dbReference type="HOGENOM" id="CLU_3154798_0_0_5"/>
<proteinExistence type="predicted"/>
<protein>
    <submittedName>
        <fullName evidence="2">Uncharacterized protein</fullName>
    </submittedName>
</protein>
<keyword evidence="1" id="KW-0812">Transmembrane</keyword>
<sequence>MWRARISFLGTVSGFASLVWVTTGAVSVVCVLGLSDLIWFPALAMRFF</sequence>
<evidence type="ECO:0000256" key="1">
    <source>
        <dbReference type="SAM" id="Phobius"/>
    </source>
</evidence>
<gene>
    <name evidence="2" type="ordered locus">Msil_2258</name>
</gene>
<dbReference type="EMBL" id="CP001280">
    <property type="protein sequence ID" value="ACK51192.1"/>
    <property type="molecule type" value="Genomic_DNA"/>
</dbReference>